<dbReference type="Pfam" id="PF07589">
    <property type="entry name" value="PEP-CTERM"/>
    <property type="match status" value="1"/>
</dbReference>
<evidence type="ECO:0000259" key="1">
    <source>
        <dbReference type="Pfam" id="PF07589"/>
    </source>
</evidence>
<gene>
    <name evidence="2" type="ORF">NITINOP_2451</name>
</gene>
<dbReference type="Proteomes" id="UP000066284">
    <property type="component" value="Chromosome 1"/>
</dbReference>
<keyword evidence="3" id="KW-1185">Reference proteome</keyword>
<dbReference type="AlphaFoldDB" id="A0A0S4KUF2"/>
<evidence type="ECO:0000313" key="2">
    <source>
        <dbReference type="EMBL" id="CUQ67423.1"/>
    </source>
</evidence>
<proteinExistence type="predicted"/>
<dbReference type="KEGG" id="nio:NITINOP_2451"/>
<reference evidence="3" key="1">
    <citation type="submission" date="2015-09" db="EMBL/GenBank/DDBJ databases">
        <authorList>
            <person name="Daims H."/>
        </authorList>
    </citation>
    <scope>NUCLEOTIDE SEQUENCE [LARGE SCALE GENOMIC DNA]</scope>
</reference>
<organism evidence="2 3">
    <name type="scientific">Candidatus Nitrospira inopinata</name>
    <dbReference type="NCBI Taxonomy" id="1715989"/>
    <lineage>
        <taxon>Bacteria</taxon>
        <taxon>Pseudomonadati</taxon>
        <taxon>Nitrospirota</taxon>
        <taxon>Nitrospiria</taxon>
        <taxon>Nitrospirales</taxon>
        <taxon>Nitrospiraceae</taxon>
        <taxon>Nitrospira</taxon>
    </lineage>
</organism>
<dbReference type="NCBIfam" id="TIGR02595">
    <property type="entry name" value="PEP_CTERM"/>
    <property type="match status" value="1"/>
</dbReference>
<accession>A0A0S4KUF2</accession>
<name>A0A0S4KUF2_9BACT</name>
<dbReference type="RefSeq" id="WP_082633779.1">
    <property type="nucleotide sequence ID" value="NZ_LN885086.1"/>
</dbReference>
<dbReference type="OrthoDB" id="9182121at2"/>
<protein>
    <recommendedName>
        <fullName evidence="1">Ice-binding protein C-terminal domain-containing protein</fullName>
    </recommendedName>
</protein>
<feature type="domain" description="Ice-binding protein C-terminal" evidence="1">
    <location>
        <begin position="169"/>
        <end position="191"/>
    </location>
</feature>
<dbReference type="EMBL" id="LN885086">
    <property type="protein sequence ID" value="CUQ67423.1"/>
    <property type="molecule type" value="Genomic_DNA"/>
</dbReference>
<evidence type="ECO:0000313" key="3">
    <source>
        <dbReference type="Proteomes" id="UP000066284"/>
    </source>
</evidence>
<dbReference type="InterPro" id="IPR013424">
    <property type="entry name" value="Ice-binding_C"/>
</dbReference>
<sequence length="196" mass="20225">MRLNRTFPLLIGAVALGIGLSGTQVYALDLSPSTSGVVLGSSLTPPTSSSNCEPGCVYRAFGLPNDGSLSLLYKANQGTTVTEAGTFAANYSTVFNSDASGGTISFTGGSSISCPSCYLAVKDGNHSPTYYFFNLASWNGTETINLSGFWPGPGAISHVSIWGTPSAGVPEPSSLLLLGAGLAGAGIWRRKFVREQ</sequence>